<feature type="domain" description="VOC" evidence="3">
    <location>
        <begin position="9"/>
        <end position="126"/>
    </location>
</feature>
<dbReference type="EMBL" id="JAADJZ010000013">
    <property type="protein sequence ID" value="KAF2870918.1"/>
    <property type="molecule type" value="Genomic_DNA"/>
</dbReference>
<dbReference type="PANTHER" id="PTHR21366:SF14">
    <property type="entry name" value="GLYOXALASE DOMAIN-CONTAINING PROTEIN 5"/>
    <property type="match status" value="1"/>
</dbReference>
<keyword evidence="5" id="KW-1185">Reference proteome</keyword>
<evidence type="ECO:0000313" key="4">
    <source>
        <dbReference type="EMBL" id="KAF2870918.1"/>
    </source>
</evidence>
<keyword evidence="4" id="KW-0560">Oxidoreductase</keyword>
<dbReference type="PROSITE" id="PS51819">
    <property type="entry name" value="VOC"/>
    <property type="match status" value="1"/>
</dbReference>
<dbReference type="OrthoDB" id="5371818at2759"/>
<accession>A0A7C8M7B0</accession>
<organism evidence="4 5">
    <name type="scientific">Massariosphaeria phaeospora</name>
    <dbReference type="NCBI Taxonomy" id="100035"/>
    <lineage>
        <taxon>Eukaryota</taxon>
        <taxon>Fungi</taxon>
        <taxon>Dikarya</taxon>
        <taxon>Ascomycota</taxon>
        <taxon>Pezizomycotina</taxon>
        <taxon>Dothideomycetes</taxon>
        <taxon>Pleosporomycetidae</taxon>
        <taxon>Pleosporales</taxon>
        <taxon>Pleosporales incertae sedis</taxon>
        <taxon>Massariosphaeria</taxon>
    </lineage>
</organism>
<protein>
    <submittedName>
        <fullName evidence="4">Glyoxalase/Bleomycin resistance protein/Dihydroxybiphenyl dioxygenase</fullName>
    </submittedName>
</protein>
<dbReference type="AlphaFoldDB" id="A0A7C8M7B0"/>
<evidence type="ECO:0000256" key="1">
    <source>
        <dbReference type="ARBA" id="ARBA00010363"/>
    </source>
</evidence>
<reference evidence="4 5" key="1">
    <citation type="submission" date="2020-01" db="EMBL/GenBank/DDBJ databases">
        <authorList>
            <consortium name="DOE Joint Genome Institute"/>
            <person name="Haridas S."/>
            <person name="Albert R."/>
            <person name="Binder M."/>
            <person name="Bloem J."/>
            <person name="Labutti K."/>
            <person name="Salamov A."/>
            <person name="Andreopoulos B."/>
            <person name="Baker S.E."/>
            <person name="Barry K."/>
            <person name="Bills G."/>
            <person name="Bluhm B.H."/>
            <person name="Cannon C."/>
            <person name="Castanera R."/>
            <person name="Culley D.E."/>
            <person name="Daum C."/>
            <person name="Ezra D."/>
            <person name="Gonzalez J.B."/>
            <person name="Henrissat B."/>
            <person name="Kuo A."/>
            <person name="Liang C."/>
            <person name="Lipzen A."/>
            <person name="Lutzoni F."/>
            <person name="Magnuson J."/>
            <person name="Mondo S."/>
            <person name="Nolan M."/>
            <person name="Ohm R."/>
            <person name="Pangilinan J."/>
            <person name="Park H.-J.H."/>
            <person name="Ramirez L."/>
            <person name="Alfaro M."/>
            <person name="Sun H."/>
            <person name="Tritt A."/>
            <person name="Yoshinaga Y."/>
            <person name="Zwiers L.-H.L."/>
            <person name="Turgeon B.G."/>
            <person name="Goodwin S.B."/>
            <person name="Spatafora J.W."/>
            <person name="Crous P.W."/>
            <person name="Grigoriev I.V."/>
        </authorList>
    </citation>
    <scope>NUCLEOTIDE SEQUENCE [LARGE SCALE GENOMIC DNA]</scope>
    <source>
        <strain evidence="4 5">CBS 611.86</strain>
    </source>
</reference>
<dbReference type="GO" id="GO:0051213">
    <property type="term" value="F:dioxygenase activity"/>
    <property type="evidence" value="ECO:0007669"/>
    <property type="project" value="UniProtKB-KW"/>
</dbReference>
<sequence>MTKVLPPTKLAHVVLRSNNYEAMVDFYLKFLGAKIQWAGPQMTFLTYDEEHHRIAIINMPHLGPRVASSSGLEHIAFAYDTLSDLLTAYKQRLELGYKPIWTVNHGVTISFYYTDPDGNKLEQQVDLMELEEANEFMSSEQYRANQLGIDVNPEELISRLEAGESQESLLKKPETGPRDLSTLPQAMMG</sequence>
<dbReference type="Proteomes" id="UP000481861">
    <property type="component" value="Unassembled WGS sequence"/>
</dbReference>
<dbReference type="InterPro" id="IPR004360">
    <property type="entry name" value="Glyas_Fos-R_dOase_dom"/>
</dbReference>
<dbReference type="InterPro" id="IPR037523">
    <property type="entry name" value="VOC_core"/>
</dbReference>
<dbReference type="SUPFAM" id="SSF54593">
    <property type="entry name" value="Glyoxalase/Bleomycin resistance protein/Dihydroxybiphenyl dioxygenase"/>
    <property type="match status" value="1"/>
</dbReference>
<evidence type="ECO:0000256" key="2">
    <source>
        <dbReference type="SAM" id="MobiDB-lite"/>
    </source>
</evidence>
<dbReference type="Pfam" id="PF00903">
    <property type="entry name" value="Glyoxalase"/>
    <property type="match status" value="1"/>
</dbReference>
<dbReference type="InterPro" id="IPR050383">
    <property type="entry name" value="GlyoxalaseI/FosfomycinResist"/>
</dbReference>
<name>A0A7C8M7B0_9PLEO</name>
<dbReference type="PANTHER" id="PTHR21366">
    <property type="entry name" value="GLYOXALASE FAMILY PROTEIN"/>
    <property type="match status" value="1"/>
</dbReference>
<dbReference type="Gene3D" id="3.10.180.10">
    <property type="entry name" value="2,3-Dihydroxybiphenyl 1,2-Dioxygenase, domain 1"/>
    <property type="match status" value="1"/>
</dbReference>
<evidence type="ECO:0000313" key="5">
    <source>
        <dbReference type="Proteomes" id="UP000481861"/>
    </source>
</evidence>
<keyword evidence="4" id="KW-0223">Dioxygenase</keyword>
<gene>
    <name evidence="4" type="ORF">BDV95DRAFT_71315</name>
</gene>
<feature type="region of interest" description="Disordered" evidence="2">
    <location>
        <begin position="164"/>
        <end position="189"/>
    </location>
</feature>
<proteinExistence type="inferred from homology"/>
<evidence type="ECO:0000259" key="3">
    <source>
        <dbReference type="PROSITE" id="PS51819"/>
    </source>
</evidence>
<comment type="caution">
    <text evidence="4">The sequence shown here is derived from an EMBL/GenBank/DDBJ whole genome shotgun (WGS) entry which is preliminary data.</text>
</comment>
<comment type="similarity">
    <text evidence="1">Belongs to the glyoxalase I family.</text>
</comment>
<dbReference type="InterPro" id="IPR029068">
    <property type="entry name" value="Glyas_Bleomycin-R_OHBP_Dase"/>
</dbReference>